<dbReference type="HOGENOM" id="CLU_369835_0_0_1"/>
<dbReference type="STRING" id="5664.Q4Q590"/>
<dbReference type="InterPro" id="IPR036397">
    <property type="entry name" value="RNaseH_sf"/>
</dbReference>
<dbReference type="Pfam" id="PF01612">
    <property type="entry name" value="DNA_pol_A_exo1"/>
    <property type="match status" value="1"/>
</dbReference>
<organism evidence="3 4">
    <name type="scientific">Leishmania major</name>
    <dbReference type="NCBI Taxonomy" id="5664"/>
    <lineage>
        <taxon>Eukaryota</taxon>
        <taxon>Discoba</taxon>
        <taxon>Euglenozoa</taxon>
        <taxon>Kinetoplastea</taxon>
        <taxon>Metakinetoplastina</taxon>
        <taxon>Trypanosomatida</taxon>
        <taxon>Trypanosomatidae</taxon>
        <taxon>Leishmaniinae</taxon>
        <taxon>Leishmania</taxon>
    </lineage>
</organism>
<dbReference type="Proteomes" id="UP000000542">
    <property type="component" value="Chromosome 32"/>
</dbReference>
<keyword evidence="4" id="KW-1185">Reference proteome</keyword>
<evidence type="ECO:0000259" key="2">
    <source>
        <dbReference type="Pfam" id="PF01612"/>
    </source>
</evidence>
<evidence type="ECO:0000256" key="1">
    <source>
        <dbReference type="SAM" id="MobiDB-lite"/>
    </source>
</evidence>
<dbReference type="GO" id="GO:0008408">
    <property type="term" value="F:3'-5' exonuclease activity"/>
    <property type="evidence" value="ECO:0007669"/>
    <property type="project" value="InterPro"/>
</dbReference>
<dbReference type="SUPFAM" id="SSF53098">
    <property type="entry name" value="Ribonuclease H-like"/>
    <property type="match status" value="1"/>
</dbReference>
<feature type="domain" description="3'-5' exonuclease" evidence="2">
    <location>
        <begin position="546"/>
        <end position="715"/>
    </location>
</feature>
<dbReference type="PANTHER" id="PTHR46814:SF1">
    <property type="entry name" value="EGALITARIAN, ISOFORM B"/>
    <property type="match status" value="1"/>
</dbReference>
<feature type="region of interest" description="Disordered" evidence="1">
    <location>
        <begin position="199"/>
        <end position="228"/>
    </location>
</feature>
<dbReference type="InterPro" id="IPR012337">
    <property type="entry name" value="RNaseH-like_sf"/>
</dbReference>
<proteinExistence type="predicted"/>
<dbReference type="VEuPathDB" id="TriTrypDB:LMJLV39_320025300"/>
<dbReference type="KEGG" id="lma:LMJF_32_1880"/>
<dbReference type="OMA" id="GRMGSIC"/>
<dbReference type="GO" id="GO:0008298">
    <property type="term" value="P:intracellular mRNA localization"/>
    <property type="evidence" value="ECO:0000318"/>
    <property type="project" value="GO_Central"/>
</dbReference>
<gene>
    <name evidence="3" type="ORF">LMJF_32_1880</name>
</gene>
<dbReference type="VEuPathDB" id="TriTrypDB:LMJFC_320027800"/>
<dbReference type="GO" id="GO:0006139">
    <property type="term" value="P:nucleobase-containing compound metabolic process"/>
    <property type="evidence" value="ECO:0007669"/>
    <property type="project" value="InterPro"/>
</dbReference>
<evidence type="ECO:0000313" key="3">
    <source>
        <dbReference type="EMBL" id="CAJ08712.1"/>
    </source>
</evidence>
<sequence length="753" mass="79257">MMPPAIEVGKSASSVEGVGAKDMDEVNTHTSVSLCSSSSSTDAYGQTTTAAVVLTLRARAPSPIVKRGSGSISSGSNECVSCDLRMPTPPTPCEFLEDLSLASTAAVGALGVGVKVVSDSAALALTPISPLRTTSAKRRLTPPHPIDFSETTSAVAATAAAGGPVDALAPALEFAPSLRLSSSRPADASAPSAVAATPPAFSVASSGNSSRPPLPPAGLHSEAGPLHPEKSTIIDNAAISSLFSTPQQTYTSPCDYVPAEHRPSLATSSLRYCECCSAVKSGLLLQPHIGNSPASLRSAQHPPSTSHPQYAEVGSQARGNAFDAHWQAASSPPRCHGHISSSTCSPAGMGTLSGWKVSGLVSGGYSYGTCVEDRSIDGVAGANGTSAVASSGAEQSGLSAGMADGCGSKLHSVACNSRSPLTPPRGLYPLAPSVFSAAHASAPQQVIAPPPHLDLMGMGGGGYEYSTGKSLGYNTGPEYGDGRGIRFRGCVPQNVACIEHLNHLDHVCREILLESEMRRVRREQRRRERVYSVDDKNAEEARYSDTLTIALDLEGRSLGRMGSICIITLATYSTVYIIDVVMLGAEALYAGSPLKRVLESRDIMKLMFDCRADCDALFFLYGVRLQNVCDLQISSCFALFPTSPHLPGMKSVFLVLGLFTDEDAGIKNAGRHLFNPRCGGSFDWWEERPLTDVLVQYCAVDVKYFFAAQLILQDHVEQGCRLGEARLASVCNGNFRGSSRSNSFRDFDVRSEL</sequence>
<dbReference type="Gene3D" id="3.30.420.10">
    <property type="entry name" value="Ribonuclease H-like superfamily/Ribonuclease H"/>
    <property type="match status" value="1"/>
</dbReference>
<dbReference type="GO" id="GO:0003729">
    <property type="term" value="F:mRNA binding"/>
    <property type="evidence" value="ECO:0000318"/>
    <property type="project" value="GO_Central"/>
</dbReference>
<dbReference type="EMBL" id="FR796428">
    <property type="protein sequence ID" value="CAJ08712.1"/>
    <property type="molecule type" value="Genomic_DNA"/>
</dbReference>
<dbReference type="AlphaFoldDB" id="Q4Q590"/>
<protein>
    <recommendedName>
        <fullName evidence="2">3'-5' exonuclease domain-containing protein</fullName>
    </recommendedName>
</protein>
<accession>Q4Q590</accession>
<dbReference type="VEuPathDB" id="TriTrypDB:LmjF.32.1880"/>
<dbReference type="VEuPathDB" id="TriTrypDB:LMJSD75_320025300"/>
<dbReference type="GeneID" id="5656305"/>
<dbReference type="eggNOG" id="KOG2405">
    <property type="taxonomic scope" value="Eukaryota"/>
</dbReference>
<reference evidence="3 4" key="1">
    <citation type="journal article" date="2005" name="Science">
        <title>The genome of the kinetoplastid parasite, Leishmania major.</title>
        <authorList>
            <person name="Ivens A.C."/>
            <person name="Peacock C.S."/>
            <person name="Worthey E.A."/>
            <person name="Murphy L."/>
            <person name="Aggarwal G."/>
            <person name="Berriman M."/>
            <person name="Sisk E."/>
            <person name="Rajandream M.A."/>
            <person name="Adlem E."/>
            <person name="Aert R."/>
            <person name="Anupama A."/>
            <person name="Apostolou Z."/>
            <person name="Attipoe P."/>
            <person name="Bason N."/>
            <person name="Bauser C."/>
            <person name="Beck A."/>
            <person name="Beverley S.M."/>
            <person name="Bianchettin G."/>
            <person name="Borzym K."/>
            <person name="Bothe G."/>
            <person name="Bruschi C.V."/>
            <person name="Collins M."/>
            <person name="Cadag E."/>
            <person name="Ciarloni L."/>
            <person name="Clayton C."/>
            <person name="Coulson R.M."/>
            <person name="Cronin A."/>
            <person name="Cruz A.K."/>
            <person name="Davies R.M."/>
            <person name="De Gaudenzi J."/>
            <person name="Dobson D.E."/>
            <person name="Duesterhoeft A."/>
            <person name="Fazelina G."/>
            <person name="Fosker N."/>
            <person name="Frasch A.C."/>
            <person name="Fraser A."/>
            <person name="Fuchs M."/>
            <person name="Gabel C."/>
            <person name="Goble A."/>
            <person name="Goffeau A."/>
            <person name="Harris D."/>
            <person name="Hertz-Fowler C."/>
            <person name="Hilbert H."/>
            <person name="Horn D."/>
            <person name="Huang Y."/>
            <person name="Klages S."/>
            <person name="Knights A."/>
            <person name="Kube M."/>
            <person name="Larke N."/>
            <person name="Litvin L."/>
            <person name="Lord A."/>
            <person name="Louie T."/>
            <person name="Marra M."/>
            <person name="Masuy D."/>
            <person name="Matthews K."/>
            <person name="Michaeli S."/>
            <person name="Mottram J.C."/>
            <person name="Muller-Auer S."/>
            <person name="Munden H."/>
            <person name="Nelson S."/>
            <person name="Norbertczak H."/>
            <person name="Oliver K."/>
            <person name="O'neil S."/>
            <person name="Pentony M."/>
            <person name="Pohl T.M."/>
            <person name="Price C."/>
            <person name="Purnelle B."/>
            <person name="Quail M.A."/>
            <person name="Rabbinowitsch E."/>
            <person name="Reinhardt R."/>
            <person name="Rieger M."/>
            <person name="Rinta J."/>
            <person name="Robben J."/>
            <person name="Robertson L."/>
            <person name="Ruiz J.C."/>
            <person name="Rutter S."/>
            <person name="Saunders D."/>
            <person name="Schafer M."/>
            <person name="Schein J."/>
            <person name="Schwartz D.C."/>
            <person name="Seeger K."/>
            <person name="Seyler A."/>
            <person name="Sharp S."/>
            <person name="Shin H."/>
            <person name="Sivam D."/>
            <person name="Squares R."/>
            <person name="Squares S."/>
            <person name="Tosato V."/>
            <person name="Vogt C."/>
            <person name="Volckaert G."/>
            <person name="Wambutt R."/>
            <person name="Warren T."/>
            <person name="Wedler H."/>
            <person name="Woodward J."/>
            <person name="Zhou S."/>
            <person name="Zimmermann W."/>
            <person name="Smith D.F."/>
            <person name="Blackwell J.M."/>
            <person name="Stuart K.D."/>
            <person name="Barrell B."/>
            <person name="Myler P.J."/>
        </authorList>
    </citation>
    <scope>NUCLEOTIDE SEQUENCE [LARGE SCALE GENOMIC DNA]</scope>
    <source>
        <strain evidence="4">MHOM/IL/81/Friedlin</strain>
    </source>
</reference>
<dbReference type="InterPro" id="IPR002562">
    <property type="entry name" value="3'-5'_exonuclease_dom"/>
</dbReference>
<name>Q4Q590_LEIMA</name>
<feature type="region of interest" description="Disordered" evidence="1">
    <location>
        <begin position="1"/>
        <end position="20"/>
    </location>
</feature>
<evidence type="ECO:0000313" key="4">
    <source>
        <dbReference type="Proteomes" id="UP000000542"/>
    </source>
</evidence>
<dbReference type="InParanoid" id="Q4Q590"/>
<reference evidence="3 4" key="2">
    <citation type="journal article" date="2011" name="Genome Res.">
        <title>Chromosome and gene copy number variation allow major structural change between species and strains of Leishmania.</title>
        <authorList>
            <person name="Rogers M.B."/>
            <person name="Hilley J.D."/>
            <person name="Dickens N.J."/>
            <person name="Wilkes J."/>
            <person name="Bates P.A."/>
            <person name="Depledge D.P."/>
            <person name="Harris D."/>
            <person name="Her Y."/>
            <person name="Herzyk P."/>
            <person name="Imamura H."/>
            <person name="Otto T.D."/>
            <person name="Sanders M."/>
            <person name="Seeger K."/>
            <person name="Dujardin J.C."/>
            <person name="Berriman M."/>
            <person name="Smith D.F."/>
            <person name="Hertz-Fowler C."/>
            <person name="Mottram J.C."/>
        </authorList>
    </citation>
    <scope>NUCLEOTIDE SEQUENCE [LARGE SCALE GENOMIC DNA]</scope>
    <source>
        <strain evidence="4">MHOM/IL/81/Friedlin</strain>
    </source>
</reference>
<dbReference type="RefSeq" id="XP_001685508.1">
    <property type="nucleotide sequence ID" value="XM_001685456.1"/>
</dbReference>
<dbReference type="PANTHER" id="PTHR46814">
    <property type="entry name" value="EGALITARIAN, ISOFORM B"/>
    <property type="match status" value="1"/>
</dbReference>